<keyword evidence="4" id="KW-0443">Lipid metabolism</keyword>
<dbReference type="Gene3D" id="3.30.300.30">
    <property type="match status" value="1"/>
</dbReference>
<evidence type="ECO:0000256" key="2">
    <source>
        <dbReference type="ARBA" id="ARBA00022598"/>
    </source>
</evidence>
<feature type="domain" description="AMP-binding enzyme C-terminal" evidence="5">
    <location>
        <begin position="13"/>
        <end position="87"/>
    </location>
</feature>
<dbReference type="InterPro" id="IPR045851">
    <property type="entry name" value="AMP-bd_C_sf"/>
</dbReference>
<comment type="similarity">
    <text evidence="1">Belongs to the ATP-dependent AMP-binding enzyme family.</text>
</comment>
<keyword evidence="3" id="KW-0276">Fatty acid metabolism</keyword>
<evidence type="ECO:0000256" key="1">
    <source>
        <dbReference type="ARBA" id="ARBA00006432"/>
    </source>
</evidence>
<keyword evidence="2" id="KW-0436">Ligase</keyword>
<name>A0A2A5WQ31_9GAMM</name>
<dbReference type="EMBL" id="NTKD01000037">
    <property type="protein sequence ID" value="PDH38378.1"/>
    <property type="molecule type" value="Genomic_DNA"/>
</dbReference>
<comment type="caution">
    <text evidence="6">The sequence shown here is derived from an EMBL/GenBank/DDBJ whole genome shotgun (WGS) entry which is preliminary data.</text>
</comment>
<evidence type="ECO:0000313" key="6">
    <source>
        <dbReference type="EMBL" id="PDH38378.1"/>
    </source>
</evidence>
<dbReference type="InterPro" id="IPR025110">
    <property type="entry name" value="AMP-bd_C"/>
</dbReference>
<dbReference type="AlphaFoldDB" id="A0A2A5WQ31"/>
<evidence type="ECO:0000313" key="7">
    <source>
        <dbReference type="Proteomes" id="UP000219327"/>
    </source>
</evidence>
<dbReference type="Pfam" id="PF13193">
    <property type="entry name" value="AMP-binding_C"/>
    <property type="match status" value="1"/>
</dbReference>
<evidence type="ECO:0000256" key="4">
    <source>
        <dbReference type="ARBA" id="ARBA00023098"/>
    </source>
</evidence>
<gene>
    <name evidence="6" type="ORF">CNE99_06990</name>
</gene>
<dbReference type="PANTHER" id="PTHR43859:SF4">
    <property type="entry name" value="BUTANOATE--COA LIGASE AAE1-RELATED"/>
    <property type="match status" value="1"/>
</dbReference>
<organism evidence="6 7">
    <name type="scientific">OM182 bacterium MED-G24</name>
    <dbReference type="NCBI Taxonomy" id="1986255"/>
    <lineage>
        <taxon>Bacteria</taxon>
        <taxon>Pseudomonadati</taxon>
        <taxon>Pseudomonadota</taxon>
        <taxon>Gammaproteobacteria</taxon>
        <taxon>OMG group</taxon>
        <taxon>OM182 clade</taxon>
    </lineage>
</organism>
<dbReference type="FunFam" id="3.30.300.30:FF:000008">
    <property type="entry name" value="2,3-dihydroxybenzoate-AMP ligase"/>
    <property type="match status" value="1"/>
</dbReference>
<sequence>MIISGGENVYPAEIENVILGHPDVAEVAVIGQPSERWGESPFAIVVRKSDSLEEDDILQHCDGKLARFKLPKGAAFIDVIPRNANGKVLKRVLREQFPGPAPA</sequence>
<dbReference type="GO" id="GO:0006631">
    <property type="term" value="P:fatty acid metabolic process"/>
    <property type="evidence" value="ECO:0007669"/>
    <property type="project" value="UniProtKB-KW"/>
</dbReference>
<reference evidence="6 7" key="1">
    <citation type="submission" date="2017-08" db="EMBL/GenBank/DDBJ databases">
        <title>Fine stratification of microbial communities through a metagenomic profile of the photic zone.</title>
        <authorList>
            <person name="Haro-Moreno J.M."/>
            <person name="Lopez-Perez M."/>
            <person name="De La Torre J."/>
            <person name="Picazo A."/>
            <person name="Camacho A."/>
            <person name="Rodriguez-Valera F."/>
        </authorList>
    </citation>
    <scope>NUCLEOTIDE SEQUENCE [LARGE SCALE GENOMIC DNA]</scope>
    <source>
        <strain evidence="6">MED-G24</strain>
    </source>
</reference>
<evidence type="ECO:0000259" key="5">
    <source>
        <dbReference type="Pfam" id="PF13193"/>
    </source>
</evidence>
<proteinExistence type="inferred from homology"/>
<evidence type="ECO:0000256" key="3">
    <source>
        <dbReference type="ARBA" id="ARBA00022832"/>
    </source>
</evidence>
<accession>A0A2A5WQ31</accession>
<dbReference type="GO" id="GO:0016874">
    <property type="term" value="F:ligase activity"/>
    <property type="evidence" value="ECO:0007669"/>
    <property type="project" value="UniProtKB-KW"/>
</dbReference>
<dbReference type="SUPFAM" id="SSF56801">
    <property type="entry name" value="Acetyl-CoA synthetase-like"/>
    <property type="match status" value="1"/>
</dbReference>
<protein>
    <recommendedName>
        <fullName evidence="5">AMP-binding enzyme C-terminal domain-containing protein</fullName>
    </recommendedName>
</protein>
<dbReference type="Proteomes" id="UP000219327">
    <property type="component" value="Unassembled WGS sequence"/>
</dbReference>
<dbReference type="PANTHER" id="PTHR43859">
    <property type="entry name" value="ACYL-ACTIVATING ENZYME"/>
    <property type="match status" value="1"/>
</dbReference>